<evidence type="ECO:0000313" key="1">
    <source>
        <dbReference type="EMBL" id="KKL89914.1"/>
    </source>
</evidence>
<dbReference type="EMBL" id="LAZR01020155">
    <property type="protein sequence ID" value="KKL89914.1"/>
    <property type="molecule type" value="Genomic_DNA"/>
</dbReference>
<organism evidence="1">
    <name type="scientific">marine sediment metagenome</name>
    <dbReference type="NCBI Taxonomy" id="412755"/>
    <lineage>
        <taxon>unclassified sequences</taxon>
        <taxon>metagenomes</taxon>
        <taxon>ecological metagenomes</taxon>
    </lineage>
</organism>
<dbReference type="AlphaFoldDB" id="A0A0F9FTY0"/>
<protein>
    <submittedName>
        <fullName evidence="1">Uncharacterized protein</fullName>
    </submittedName>
</protein>
<reference evidence="1" key="1">
    <citation type="journal article" date="2015" name="Nature">
        <title>Complex archaea that bridge the gap between prokaryotes and eukaryotes.</title>
        <authorList>
            <person name="Spang A."/>
            <person name="Saw J.H."/>
            <person name="Jorgensen S.L."/>
            <person name="Zaremba-Niedzwiedzka K."/>
            <person name="Martijn J."/>
            <person name="Lind A.E."/>
            <person name="van Eijk R."/>
            <person name="Schleper C."/>
            <person name="Guy L."/>
            <person name="Ettema T.J."/>
        </authorList>
    </citation>
    <scope>NUCLEOTIDE SEQUENCE</scope>
</reference>
<proteinExistence type="predicted"/>
<accession>A0A0F9FTY0</accession>
<name>A0A0F9FTY0_9ZZZZ</name>
<sequence>MNTIYDFRSTLTQLCPKCDSGRGFFTFEYGRQLFEEPMGLTVACRCGYYWYERAADYEEPVQRPFDPCEALDAIVKASAIDMLGKGEEIRNHVHALRGYITGMEQ</sequence>
<gene>
    <name evidence="1" type="ORF">LCGC14_1909900</name>
</gene>
<comment type="caution">
    <text evidence="1">The sequence shown here is derived from an EMBL/GenBank/DDBJ whole genome shotgun (WGS) entry which is preliminary data.</text>
</comment>
<dbReference type="SUPFAM" id="SSF57783">
    <property type="entry name" value="Zinc beta-ribbon"/>
    <property type="match status" value="1"/>
</dbReference>